<proteinExistence type="predicted"/>
<dbReference type="EMBL" id="CAXDID020000149">
    <property type="protein sequence ID" value="CAL6041231.1"/>
    <property type="molecule type" value="Genomic_DNA"/>
</dbReference>
<dbReference type="EMBL" id="CATOUU010000154">
    <property type="protein sequence ID" value="CAI9918272.1"/>
    <property type="molecule type" value="Genomic_DNA"/>
</dbReference>
<gene>
    <name evidence="2" type="ORF">HINF_LOCUS38884</name>
    <name evidence="1" type="ORF">HINF_LOCUS5917</name>
</gene>
<organism evidence="1">
    <name type="scientific">Hexamita inflata</name>
    <dbReference type="NCBI Taxonomy" id="28002"/>
    <lineage>
        <taxon>Eukaryota</taxon>
        <taxon>Metamonada</taxon>
        <taxon>Diplomonadida</taxon>
        <taxon>Hexamitidae</taxon>
        <taxon>Hexamitinae</taxon>
        <taxon>Hexamita</taxon>
    </lineage>
</organism>
<dbReference type="AlphaFoldDB" id="A0AA86NEI4"/>
<comment type="caution">
    <text evidence="1">The sequence shown here is derived from an EMBL/GenBank/DDBJ whole genome shotgun (WGS) entry which is preliminary data.</text>
</comment>
<evidence type="ECO:0000313" key="3">
    <source>
        <dbReference type="Proteomes" id="UP001642409"/>
    </source>
</evidence>
<reference evidence="1" key="1">
    <citation type="submission" date="2023-06" db="EMBL/GenBank/DDBJ databases">
        <authorList>
            <person name="Kurt Z."/>
        </authorList>
    </citation>
    <scope>NUCLEOTIDE SEQUENCE</scope>
</reference>
<name>A0AA86NEI4_9EUKA</name>
<accession>A0AA86NEI4</accession>
<evidence type="ECO:0000313" key="1">
    <source>
        <dbReference type="EMBL" id="CAI9918272.1"/>
    </source>
</evidence>
<evidence type="ECO:0000313" key="2">
    <source>
        <dbReference type="EMBL" id="CAL6041231.1"/>
    </source>
</evidence>
<protein>
    <submittedName>
        <fullName evidence="2">Hypothetical_protein</fullName>
    </submittedName>
</protein>
<dbReference type="Proteomes" id="UP001642409">
    <property type="component" value="Unassembled WGS sequence"/>
</dbReference>
<keyword evidence="3" id="KW-1185">Reference proteome</keyword>
<reference evidence="2 3" key="2">
    <citation type="submission" date="2024-07" db="EMBL/GenBank/DDBJ databases">
        <authorList>
            <person name="Akdeniz Z."/>
        </authorList>
    </citation>
    <scope>NUCLEOTIDE SEQUENCE [LARGE SCALE GENOMIC DNA]</scope>
</reference>
<sequence>MNRQMGQSSRLRLFIFIRCCLEQNENKHNCSQMQVKWLSDQRATYLLVSNSFHELQDTISFLAQQTVLKTICKAHIRDYNTFQPPCWDFRKRPEAPLKIKWDNMTLNGLEWLFS</sequence>